<dbReference type="CDD" id="cd12797">
    <property type="entry name" value="M23_peptidase"/>
    <property type="match status" value="1"/>
</dbReference>
<evidence type="ECO:0000313" key="4">
    <source>
        <dbReference type="EMBL" id="QDL12569.1"/>
    </source>
</evidence>
<dbReference type="GO" id="GO:0004222">
    <property type="term" value="F:metalloendopeptidase activity"/>
    <property type="evidence" value="ECO:0007669"/>
    <property type="project" value="TreeGrafter"/>
</dbReference>
<name>A0A856MPV2_9CYAN</name>
<keyword evidence="5" id="KW-1185">Reference proteome</keyword>
<dbReference type="RefSeq" id="WP_169267294.1">
    <property type="nucleotide sequence ID" value="NZ_CAWOXK010000002.1"/>
</dbReference>
<evidence type="ECO:0000256" key="1">
    <source>
        <dbReference type="ARBA" id="ARBA00022729"/>
    </source>
</evidence>
<gene>
    <name evidence="4" type="ORF">DP114_32900</name>
</gene>
<dbReference type="InterPro" id="IPR050570">
    <property type="entry name" value="Cell_wall_metabolism_enzyme"/>
</dbReference>
<organism evidence="4 5">
    <name type="scientific">Brasilonema sennae CENA114</name>
    <dbReference type="NCBI Taxonomy" id="415709"/>
    <lineage>
        <taxon>Bacteria</taxon>
        <taxon>Bacillati</taxon>
        <taxon>Cyanobacteriota</taxon>
        <taxon>Cyanophyceae</taxon>
        <taxon>Nostocales</taxon>
        <taxon>Scytonemataceae</taxon>
        <taxon>Brasilonema</taxon>
        <taxon>Bromeliae group (in: Brasilonema)</taxon>
    </lineage>
</organism>
<feature type="transmembrane region" description="Helical" evidence="2">
    <location>
        <begin position="21"/>
        <end position="44"/>
    </location>
</feature>
<evidence type="ECO:0000259" key="3">
    <source>
        <dbReference type="Pfam" id="PF01551"/>
    </source>
</evidence>
<proteinExistence type="predicted"/>
<dbReference type="Proteomes" id="UP000503129">
    <property type="component" value="Plasmid pBOCT1"/>
</dbReference>
<sequence length="208" mass="22718">MRLVVDFQASKAKTKLSINNTWNYAIATSVLVAAMVIPQVSGWVESQQLVKSLQSALQHQTQSSDDNKTFSSGRFVFPTATGTPVTSEFGWRTHPITGERKFHSGIDFGASMGTPIYAADSGQVVSAGDKRNGYGNAVIIQHQGNISTLYGHANELYVQEGQQVIRGQMIATVGSTGFSTGPHLHFEVRSYGVAQNPRPYLHEYLINR</sequence>
<protein>
    <submittedName>
        <fullName evidence="4">M23 family peptidase</fullName>
    </submittedName>
</protein>
<keyword evidence="2" id="KW-1133">Transmembrane helix</keyword>
<dbReference type="Pfam" id="PF01551">
    <property type="entry name" value="Peptidase_M23"/>
    <property type="match status" value="1"/>
</dbReference>
<keyword evidence="4" id="KW-0614">Plasmid</keyword>
<dbReference type="PANTHER" id="PTHR21666">
    <property type="entry name" value="PEPTIDASE-RELATED"/>
    <property type="match status" value="1"/>
</dbReference>
<keyword evidence="1" id="KW-0732">Signal</keyword>
<accession>A0A856MPV2</accession>
<evidence type="ECO:0000256" key="2">
    <source>
        <dbReference type="SAM" id="Phobius"/>
    </source>
</evidence>
<reference evidence="4 5" key="1">
    <citation type="submission" date="2018-06" db="EMBL/GenBank/DDBJ databases">
        <title>Comparative genomics of Brasilonema spp. strains.</title>
        <authorList>
            <person name="Alvarenga D.O."/>
            <person name="Fiore M.F."/>
            <person name="Varani A.M."/>
        </authorList>
    </citation>
    <scope>NUCLEOTIDE SEQUENCE [LARGE SCALE GENOMIC DNA]</scope>
    <source>
        <strain evidence="4 5">CENA114</strain>
        <plasmid evidence="5">pboct1</plasmid>
    </source>
</reference>
<dbReference type="AlphaFoldDB" id="A0A856MPV2"/>
<dbReference type="InterPro" id="IPR016047">
    <property type="entry name" value="M23ase_b-sheet_dom"/>
</dbReference>
<dbReference type="EMBL" id="CP030119">
    <property type="protein sequence ID" value="QDL12569.1"/>
    <property type="molecule type" value="Genomic_DNA"/>
</dbReference>
<dbReference type="PANTHER" id="PTHR21666:SF289">
    <property type="entry name" value="L-ALA--D-GLU ENDOPEPTIDASE"/>
    <property type="match status" value="1"/>
</dbReference>
<evidence type="ECO:0000313" key="5">
    <source>
        <dbReference type="Proteomes" id="UP000503129"/>
    </source>
</evidence>
<geneLocation type="plasmid" evidence="5">
    <name>pboct1</name>
</geneLocation>
<keyword evidence="2" id="KW-0812">Transmembrane</keyword>
<dbReference type="SUPFAM" id="SSF51261">
    <property type="entry name" value="Duplicated hybrid motif"/>
    <property type="match status" value="1"/>
</dbReference>
<dbReference type="Gene3D" id="2.70.70.10">
    <property type="entry name" value="Glucose Permease (Domain IIA)"/>
    <property type="match status" value="1"/>
</dbReference>
<keyword evidence="2" id="KW-0472">Membrane</keyword>
<feature type="domain" description="M23ase beta-sheet core" evidence="3">
    <location>
        <begin position="101"/>
        <end position="197"/>
    </location>
</feature>
<dbReference type="InterPro" id="IPR011055">
    <property type="entry name" value="Dup_hybrid_motif"/>
</dbReference>
<dbReference type="KEGG" id="bsen:DP114_32900"/>